<evidence type="ECO:0000313" key="4">
    <source>
        <dbReference type="Proteomes" id="UP000278006"/>
    </source>
</evidence>
<dbReference type="RefSeq" id="WP_130466472.1">
    <property type="nucleotide sequence ID" value="NZ_RDQO01000005.1"/>
</dbReference>
<dbReference type="AlphaFoldDB" id="A0A3M6QPG1"/>
<keyword evidence="4" id="KW-1185">Reference proteome</keyword>
<protein>
    <submittedName>
        <fullName evidence="3">Uncharacterized protein</fullName>
    </submittedName>
</protein>
<feature type="chain" id="PRO_5018282044" evidence="2">
    <location>
        <begin position="31"/>
        <end position="77"/>
    </location>
</feature>
<dbReference type="OrthoDB" id="9995982at2"/>
<feature type="region of interest" description="Disordered" evidence="1">
    <location>
        <begin position="30"/>
        <end position="50"/>
    </location>
</feature>
<keyword evidence="2" id="KW-0732">Signal</keyword>
<dbReference type="EMBL" id="RDQO01000005">
    <property type="protein sequence ID" value="RMX04292.1"/>
    <property type="molecule type" value="Genomic_DNA"/>
</dbReference>
<sequence length="77" mass="7948">MSKSKVNRLTFDAHSVLLFSALVLAGPASASNNAAQRAGSNAATLSSNQPVQVQARAATAIPGTLQAQNKRRQSGDQ</sequence>
<organism evidence="3 4">
    <name type="scientific">Corticibacter populi</name>
    <dbReference type="NCBI Taxonomy" id="1550736"/>
    <lineage>
        <taxon>Bacteria</taxon>
        <taxon>Pseudomonadati</taxon>
        <taxon>Pseudomonadota</taxon>
        <taxon>Betaproteobacteria</taxon>
        <taxon>Burkholderiales</taxon>
        <taxon>Comamonadaceae</taxon>
        <taxon>Corticibacter</taxon>
    </lineage>
</organism>
<reference evidence="3 4" key="1">
    <citation type="submission" date="2018-10" db="EMBL/GenBank/DDBJ databases">
        <title>Draft genome of Cortibacter populi DSM10536.</title>
        <authorList>
            <person name="Bernier A.-M."/>
            <person name="Bernard K."/>
        </authorList>
    </citation>
    <scope>NUCLEOTIDE SEQUENCE [LARGE SCALE GENOMIC DNA]</scope>
    <source>
        <strain evidence="3 4">DSM 105136</strain>
    </source>
</reference>
<evidence type="ECO:0000256" key="1">
    <source>
        <dbReference type="SAM" id="MobiDB-lite"/>
    </source>
</evidence>
<evidence type="ECO:0000313" key="3">
    <source>
        <dbReference type="EMBL" id="RMX04292.1"/>
    </source>
</evidence>
<proteinExistence type="predicted"/>
<name>A0A3M6QPG1_9BURK</name>
<accession>A0A3M6QPG1</accession>
<evidence type="ECO:0000256" key="2">
    <source>
        <dbReference type="SAM" id="SignalP"/>
    </source>
</evidence>
<comment type="caution">
    <text evidence="3">The sequence shown here is derived from an EMBL/GenBank/DDBJ whole genome shotgun (WGS) entry which is preliminary data.</text>
</comment>
<feature type="signal peptide" evidence="2">
    <location>
        <begin position="1"/>
        <end position="30"/>
    </location>
</feature>
<gene>
    <name evidence="3" type="ORF">D8I35_16035</name>
</gene>
<dbReference type="Proteomes" id="UP000278006">
    <property type="component" value="Unassembled WGS sequence"/>
</dbReference>